<dbReference type="GO" id="GO:0005886">
    <property type="term" value="C:plasma membrane"/>
    <property type="evidence" value="ECO:0007669"/>
    <property type="project" value="TreeGrafter"/>
</dbReference>
<sequence>MTVNHPRSGVPCKISPRGASMIMRKVRDQPRTTRQDLVNDLKRAGTTVSKKTISNTLRRHGLKSCSARKVPLLKPAHVQARLKFANDHLDDPEEEWEKVMWSDETKIELFGLNSTRRVWRKKKDEYNPKNTIPTVKHGGGNIILWGCFSAKGTGRLHRIEGRMDGAMYREILANNLLPSVRALKMGRGWVFQHDNNPKHTARATKEWLRKKHLKVLEWPSQSPDLNPIENLWRELKVRIALRQPRNLMDLEKGFPMAESGRPVSELYPPGGSVSLDSALFTDPFLPLSQSSTDGLTGPLRQEELRMSSSEQTALCSHRDRKNGRQGPTQAVQHTIQQHTPDHVDPRTAVHPHSMAESSYTAHRHEEGITSHGHQASRDVLSAFGESQEPYPSSSSQRDLRGLDLSMLPVQRSHSDTLHMLREVPAPPTHSETSCPLYPGRDYLFQDASPQAFSRFACKQPMQVQHCNTVNTTCRGGNGGGSSPTLQPQAGCVKVSAPGPSNTAAEVGDEAQKQHSCEEAICYCTFVHHHGTLEDTFAAYCHSQSILAPAQLLPRLSGTEAEFRDQRVLPPHPAPTLLSLPRLMSSVSETGLDAKRLLKCCNLNCNLNCSWANTLPPSGALQQQEYSCTSINNRATRDTGTMTSHKELRDVGVQTGKVHEARLAHVFPQICLVEKNRNEHGNESGNETDTSQKSPVKEVKWDAEGMTWEVYGASVDPEELGLAIQKHLELQIKETAVRTAKLSCQDTAISRKSSSGAGDRKKRGGVMGSIRTPACCASSSMAVD</sequence>
<evidence type="ECO:0000313" key="7">
    <source>
        <dbReference type="Proteomes" id="UP001356427"/>
    </source>
</evidence>
<dbReference type="Proteomes" id="UP001356427">
    <property type="component" value="Unassembled WGS sequence"/>
</dbReference>
<dbReference type="GO" id="GO:0003677">
    <property type="term" value="F:DNA binding"/>
    <property type="evidence" value="ECO:0007669"/>
    <property type="project" value="InterPro"/>
</dbReference>
<keyword evidence="7" id="KW-1185">Reference proteome</keyword>
<dbReference type="Gene3D" id="3.30.420.10">
    <property type="entry name" value="Ribonuclease H-like superfamily/Ribonuclease H"/>
    <property type="match status" value="1"/>
</dbReference>
<evidence type="ECO:0000259" key="5">
    <source>
        <dbReference type="Pfam" id="PF15235"/>
    </source>
</evidence>
<proteinExistence type="predicted"/>
<dbReference type="Pfam" id="PF13358">
    <property type="entry name" value="DDE_3"/>
    <property type="match status" value="1"/>
</dbReference>
<feature type="compositionally biased region" description="Polar residues" evidence="2">
    <location>
        <begin position="682"/>
        <end position="693"/>
    </location>
</feature>
<dbReference type="PANTHER" id="PTHR15718:SF5">
    <property type="entry name" value="G PROTEIN-REGULATED INDUCER OF NEURITE OUTGROWTH 2"/>
    <property type="match status" value="1"/>
</dbReference>
<protein>
    <submittedName>
        <fullName evidence="6">Uncharacterized protein</fullName>
    </submittedName>
</protein>
<dbReference type="GO" id="GO:0006313">
    <property type="term" value="P:DNA transposition"/>
    <property type="evidence" value="ECO:0007669"/>
    <property type="project" value="InterPro"/>
</dbReference>
<feature type="domain" description="G protein-regulated inducer of neurite outgrowth C-terminal" evidence="5">
    <location>
        <begin position="681"/>
        <end position="778"/>
    </location>
</feature>
<dbReference type="InterPro" id="IPR002492">
    <property type="entry name" value="Transposase_Tc1-like"/>
</dbReference>
<dbReference type="InterPro" id="IPR026646">
    <property type="entry name" value="GPRIN2-like/GPRIN3"/>
</dbReference>
<dbReference type="InterPro" id="IPR038717">
    <property type="entry name" value="Tc1-like_DDE_dom"/>
</dbReference>
<accession>A0AAN8RI83</accession>
<evidence type="ECO:0000259" key="3">
    <source>
        <dbReference type="Pfam" id="PF01498"/>
    </source>
</evidence>
<feature type="region of interest" description="Disordered" evidence="2">
    <location>
        <begin position="303"/>
        <end position="374"/>
    </location>
</feature>
<name>A0AAN8RI83_9TELE</name>
<comment type="caution">
    <text evidence="6">The sequence shown here is derived from an EMBL/GenBank/DDBJ whole genome shotgun (WGS) entry which is preliminary data.</text>
</comment>
<feature type="domain" description="Tc1-like transposase DDE" evidence="4">
    <location>
        <begin position="99"/>
        <end position="248"/>
    </location>
</feature>
<feature type="region of interest" description="Disordered" evidence="2">
    <location>
        <begin position="747"/>
        <end position="771"/>
    </location>
</feature>
<dbReference type="Pfam" id="PF15235">
    <property type="entry name" value="GRIN_C"/>
    <property type="match status" value="1"/>
</dbReference>
<gene>
    <name evidence="6" type="ORF">J4Q44_G00007100</name>
</gene>
<dbReference type="PANTHER" id="PTHR15718">
    <property type="entry name" value="G PROTEIN-REGULATED INDUCER OF NEURITE OUTGROWTH C-TERMINAL DOMAIN-CONTAINING PROTEIN"/>
    <property type="match status" value="1"/>
</dbReference>
<organism evidence="6 7">
    <name type="scientific">Coregonus suidteri</name>
    <dbReference type="NCBI Taxonomy" id="861788"/>
    <lineage>
        <taxon>Eukaryota</taxon>
        <taxon>Metazoa</taxon>
        <taxon>Chordata</taxon>
        <taxon>Craniata</taxon>
        <taxon>Vertebrata</taxon>
        <taxon>Euteleostomi</taxon>
        <taxon>Actinopterygii</taxon>
        <taxon>Neopterygii</taxon>
        <taxon>Teleostei</taxon>
        <taxon>Protacanthopterygii</taxon>
        <taxon>Salmoniformes</taxon>
        <taxon>Salmonidae</taxon>
        <taxon>Coregoninae</taxon>
        <taxon>Coregonus</taxon>
    </lineage>
</organism>
<dbReference type="AlphaFoldDB" id="A0AAN8RI83"/>
<dbReference type="GO" id="GO:0031175">
    <property type="term" value="P:neuron projection development"/>
    <property type="evidence" value="ECO:0007669"/>
    <property type="project" value="TreeGrafter"/>
</dbReference>
<evidence type="ECO:0000259" key="4">
    <source>
        <dbReference type="Pfam" id="PF13358"/>
    </source>
</evidence>
<evidence type="ECO:0000256" key="2">
    <source>
        <dbReference type="SAM" id="MobiDB-lite"/>
    </source>
</evidence>
<feature type="region of interest" description="Disordered" evidence="2">
    <location>
        <begin position="676"/>
        <end position="697"/>
    </location>
</feature>
<feature type="compositionally biased region" description="Polar residues" evidence="2">
    <location>
        <begin position="325"/>
        <end position="338"/>
    </location>
</feature>
<dbReference type="Pfam" id="PF01498">
    <property type="entry name" value="HTH_Tnp_Tc3_2"/>
    <property type="match status" value="1"/>
</dbReference>
<comment type="function">
    <text evidence="1">May be involved in neurite outgrowth.</text>
</comment>
<evidence type="ECO:0000313" key="6">
    <source>
        <dbReference type="EMBL" id="KAK6328732.1"/>
    </source>
</evidence>
<evidence type="ECO:0000256" key="1">
    <source>
        <dbReference type="ARBA" id="ARBA00002358"/>
    </source>
</evidence>
<dbReference type="EMBL" id="JAGTTL010000001">
    <property type="protein sequence ID" value="KAK6328732.1"/>
    <property type="molecule type" value="Genomic_DNA"/>
</dbReference>
<dbReference type="InterPro" id="IPR036397">
    <property type="entry name" value="RNaseH_sf"/>
</dbReference>
<feature type="domain" description="Transposase Tc1-like" evidence="3">
    <location>
        <begin position="20"/>
        <end position="90"/>
    </location>
</feature>
<dbReference type="GO" id="GO:0015074">
    <property type="term" value="P:DNA integration"/>
    <property type="evidence" value="ECO:0007669"/>
    <property type="project" value="InterPro"/>
</dbReference>
<reference evidence="6 7" key="1">
    <citation type="submission" date="2021-04" db="EMBL/GenBank/DDBJ databases">
        <authorList>
            <person name="De Guttry C."/>
            <person name="Zahm M."/>
            <person name="Klopp C."/>
            <person name="Cabau C."/>
            <person name="Louis A."/>
            <person name="Berthelot C."/>
            <person name="Parey E."/>
            <person name="Roest Crollius H."/>
            <person name="Montfort J."/>
            <person name="Robinson-Rechavi M."/>
            <person name="Bucao C."/>
            <person name="Bouchez O."/>
            <person name="Gislard M."/>
            <person name="Lluch J."/>
            <person name="Milhes M."/>
            <person name="Lampietro C."/>
            <person name="Lopez Roques C."/>
            <person name="Donnadieu C."/>
            <person name="Braasch I."/>
            <person name="Desvignes T."/>
            <person name="Postlethwait J."/>
            <person name="Bobe J."/>
            <person name="Wedekind C."/>
            <person name="Guiguen Y."/>
        </authorList>
    </citation>
    <scope>NUCLEOTIDE SEQUENCE [LARGE SCALE GENOMIC DNA]</scope>
    <source>
        <strain evidence="6">Cs_M1</strain>
        <tissue evidence="6">Blood</tissue>
    </source>
</reference>
<dbReference type="InterPro" id="IPR032745">
    <property type="entry name" value="GRIN_C"/>
</dbReference>